<dbReference type="Pfam" id="PF04471">
    <property type="entry name" value="Mrr_cat"/>
    <property type="match status" value="1"/>
</dbReference>
<dbReference type="InterPro" id="IPR052906">
    <property type="entry name" value="Type_IV_Methyl-Rstrct_Enzyme"/>
</dbReference>
<dbReference type="SUPFAM" id="SSF52980">
    <property type="entry name" value="Restriction endonuclease-like"/>
    <property type="match status" value="1"/>
</dbReference>
<evidence type="ECO:0000313" key="5">
    <source>
        <dbReference type="Proteomes" id="UP000037778"/>
    </source>
</evidence>
<name>A0A0M9DBS9_9LACO</name>
<proteinExistence type="predicted"/>
<dbReference type="GO" id="GO:0009307">
    <property type="term" value="P:DNA restriction-modification system"/>
    <property type="evidence" value="ECO:0007669"/>
    <property type="project" value="InterPro"/>
</dbReference>
<keyword evidence="1" id="KW-0378">Hydrolase</keyword>
<dbReference type="Proteomes" id="UP000037778">
    <property type="component" value="Unassembled WGS sequence"/>
</dbReference>
<dbReference type="GO" id="GO:0015666">
    <property type="term" value="F:restriction endodeoxyribonuclease activity"/>
    <property type="evidence" value="ECO:0007669"/>
    <property type="project" value="TreeGrafter"/>
</dbReference>
<evidence type="ECO:0000256" key="1">
    <source>
        <dbReference type="ARBA" id="ARBA00022801"/>
    </source>
</evidence>
<accession>A0A0M9DBS9</accession>
<dbReference type="InterPro" id="IPR007560">
    <property type="entry name" value="Restrct_endonuc_IV_Mrr"/>
</dbReference>
<feature type="domain" description="Restriction system protein Mrr-like N-terminal" evidence="3">
    <location>
        <begin position="12"/>
        <end position="99"/>
    </location>
</feature>
<comment type="caution">
    <text evidence="4">The sequence shown here is derived from an EMBL/GenBank/DDBJ whole genome shotgun (WGS) entry which is preliminary data.</text>
</comment>
<evidence type="ECO:0000313" key="4">
    <source>
        <dbReference type="EMBL" id="KOY75616.1"/>
    </source>
</evidence>
<protein>
    <recommendedName>
        <fullName evidence="6">Restriction endonuclease</fullName>
    </recommendedName>
</protein>
<sequence length="291" mass="33350">MSKNKHDIEEEKAMVEALKVMQTLGGKMTRKEIRSEIRDNSDVFSEDEVDEVKVSRKSGAKYHPFQYLFNHAVKKLIKSGYFVTEDNRVLELSESGRTVDLNNFSRSRDVLPFLIDDKKSKAKSDEIIDDLDDDTVDNEPWRDQLLNALSSMSPQKFELFSRGLLKQMGVDIDDEIGIQYVADGGLDGFGYITSDDFRTTRVALQSKRWENKVSTPEIDKFRGAMDKYNAEFGIFITTSDFTREAIKVARQGTRVITLINGDKICDLVAKYQYYVQPVTTYKLGSFYTDKD</sequence>
<dbReference type="RefSeq" id="WP_053791920.1">
    <property type="nucleotide sequence ID" value="NZ_JXCY01000007.1"/>
</dbReference>
<dbReference type="PANTHER" id="PTHR30015">
    <property type="entry name" value="MRR RESTRICTION SYSTEM PROTEIN"/>
    <property type="match status" value="1"/>
</dbReference>
<evidence type="ECO:0000259" key="2">
    <source>
        <dbReference type="Pfam" id="PF04471"/>
    </source>
</evidence>
<evidence type="ECO:0008006" key="6">
    <source>
        <dbReference type="Google" id="ProtNLM"/>
    </source>
</evidence>
<feature type="domain" description="Restriction endonuclease type IV Mrr" evidence="2">
    <location>
        <begin position="150"/>
        <end position="267"/>
    </location>
</feature>
<dbReference type="InterPro" id="IPR025745">
    <property type="entry name" value="Mrr-like_N_dom"/>
</dbReference>
<dbReference type="Gene3D" id="3.40.1350.10">
    <property type="match status" value="1"/>
</dbReference>
<dbReference type="GO" id="GO:0003677">
    <property type="term" value="F:DNA binding"/>
    <property type="evidence" value="ECO:0007669"/>
    <property type="project" value="InterPro"/>
</dbReference>
<keyword evidence="5" id="KW-1185">Reference proteome</keyword>
<dbReference type="AlphaFoldDB" id="A0A0M9DBS9"/>
<evidence type="ECO:0000259" key="3">
    <source>
        <dbReference type="Pfam" id="PF14338"/>
    </source>
</evidence>
<dbReference type="Pfam" id="PF14338">
    <property type="entry name" value="Mrr_N"/>
    <property type="match status" value="1"/>
</dbReference>
<reference evidence="4 5" key="1">
    <citation type="journal article" date="2015" name="Genome Biol. Evol.">
        <title>Functionally Structured Genomes in Lactobacillus kunkeei Colonizing the Honey Crop and Food Products of Honeybees and Stingless Bees.</title>
        <authorList>
            <person name="Tamarit D."/>
            <person name="Ellegaard K.M."/>
            <person name="Wikander J."/>
            <person name="Olofsson T."/>
            <person name="Vasquez A."/>
            <person name="Andersson S.G."/>
        </authorList>
    </citation>
    <scope>NUCLEOTIDE SEQUENCE [LARGE SCALE GENOMIC DNA]</scope>
    <source>
        <strain evidence="4 5">LAko</strain>
    </source>
</reference>
<dbReference type="PANTHER" id="PTHR30015:SF7">
    <property type="entry name" value="TYPE IV METHYL-DIRECTED RESTRICTION ENZYME ECOKMRR"/>
    <property type="match status" value="1"/>
</dbReference>
<dbReference type="InterPro" id="IPR011335">
    <property type="entry name" value="Restrct_endonuc-II-like"/>
</dbReference>
<organism evidence="4 5">
    <name type="scientific">Apilactobacillus kunkeei</name>
    <dbReference type="NCBI Taxonomy" id="148814"/>
    <lineage>
        <taxon>Bacteria</taxon>
        <taxon>Bacillati</taxon>
        <taxon>Bacillota</taxon>
        <taxon>Bacilli</taxon>
        <taxon>Lactobacillales</taxon>
        <taxon>Lactobacillaceae</taxon>
        <taxon>Apilactobacillus</taxon>
    </lineage>
</organism>
<dbReference type="InterPro" id="IPR011856">
    <property type="entry name" value="tRNA_endonuc-like_dom_sf"/>
</dbReference>
<dbReference type="EMBL" id="JXCY01000007">
    <property type="protein sequence ID" value="KOY75616.1"/>
    <property type="molecule type" value="Genomic_DNA"/>
</dbReference>
<dbReference type="PATRIC" id="fig|148814.8.peg.958"/>
<gene>
    <name evidence="4" type="ORF">RZ71_00340</name>
</gene>